<dbReference type="STRING" id="500635.MITSMUL_05023"/>
<protein>
    <submittedName>
        <fullName evidence="1">Uncharacterized protein</fullName>
    </submittedName>
</protein>
<accession>C9KP68</accession>
<gene>
    <name evidence="1" type="ORF">MITSMUL_05023</name>
</gene>
<sequence>MLFSQALDRKNVWHKLRYKHFTLWSRALKMRISRSECTGGF</sequence>
<dbReference type="Proteomes" id="UP000003671">
    <property type="component" value="Unassembled WGS sequence"/>
</dbReference>
<organism evidence="1 2">
    <name type="scientific">Mitsuokella multacida DSM 20544</name>
    <dbReference type="NCBI Taxonomy" id="500635"/>
    <lineage>
        <taxon>Bacteria</taxon>
        <taxon>Bacillati</taxon>
        <taxon>Bacillota</taxon>
        <taxon>Negativicutes</taxon>
        <taxon>Selenomonadales</taxon>
        <taxon>Selenomonadaceae</taxon>
        <taxon>Mitsuokella</taxon>
    </lineage>
</organism>
<name>C9KP68_9FIRM</name>
<keyword evidence="2" id="KW-1185">Reference proteome</keyword>
<evidence type="ECO:0000313" key="2">
    <source>
        <dbReference type="Proteomes" id="UP000003671"/>
    </source>
</evidence>
<dbReference type="AlphaFoldDB" id="C9KP68"/>
<comment type="caution">
    <text evidence="1">The sequence shown here is derived from an EMBL/GenBank/DDBJ whole genome shotgun (WGS) entry which is preliminary data.</text>
</comment>
<dbReference type="EMBL" id="ABWK02000020">
    <property type="protein sequence ID" value="EEX68023.1"/>
    <property type="molecule type" value="Genomic_DNA"/>
</dbReference>
<evidence type="ECO:0000313" key="1">
    <source>
        <dbReference type="EMBL" id="EEX68023.1"/>
    </source>
</evidence>
<reference evidence="1" key="1">
    <citation type="submission" date="2009-09" db="EMBL/GenBank/DDBJ databases">
        <authorList>
            <person name="Weinstock G."/>
            <person name="Sodergren E."/>
            <person name="Clifton S."/>
            <person name="Fulton L."/>
            <person name="Fulton B."/>
            <person name="Courtney L."/>
            <person name="Fronick C."/>
            <person name="Harrison M."/>
            <person name="Strong C."/>
            <person name="Farmer C."/>
            <person name="Delahaunty K."/>
            <person name="Markovic C."/>
            <person name="Hall O."/>
            <person name="Minx P."/>
            <person name="Tomlinson C."/>
            <person name="Mitreva M."/>
            <person name="Nelson J."/>
            <person name="Hou S."/>
            <person name="Wollam A."/>
            <person name="Pepin K.H."/>
            <person name="Johnson M."/>
            <person name="Bhonagiri V."/>
            <person name="Nash W.E."/>
            <person name="Warren W."/>
            <person name="Chinwalla A."/>
            <person name="Mardis E.R."/>
            <person name="Wilson R.K."/>
        </authorList>
    </citation>
    <scope>NUCLEOTIDE SEQUENCE [LARGE SCALE GENOMIC DNA]</scope>
    <source>
        <strain evidence="1">DSM 20544</strain>
    </source>
</reference>
<proteinExistence type="predicted"/>
<dbReference type="HOGENOM" id="CLU_3272863_0_0_9"/>